<keyword evidence="4" id="KW-1185">Reference proteome</keyword>
<keyword evidence="1 2" id="KW-0732">Signal</keyword>
<dbReference type="AlphaFoldDB" id="A0A9W4DRF8"/>
<comment type="caution">
    <text evidence="3">The sequence shown here is derived from an EMBL/GenBank/DDBJ whole genome shotgun (WGS) entry which is preliminary data.</text>
</comment>
<dbReference type="SUPFAM" id="SSF69318">
    <property type="entry name" value="Integrin alpha N-terminal domain"/>
    <property type="match status" value="1"/>
</dbReference>
<dbReference type="InterPro" id="IPR028994">
    <property type="entry name" value="Integrin_alpha_N"/>
</dbReference>
<sequence length="412" mass="43262">MRTSLRAAFVTAVAALGLAAASVAPVHAAVGYERCPKGRFCVFDGGSGDGAMVSYSTPQSSLGTWSKRAVSVYNRTGFEKVCMYSKAGYVIGSDGVFAEVVGVGSEVNLAYFGEGNTTLRHNLGSVRWAQTERQCDGHPEPIEWNDPYYALGNTWPAQAFGDLNRDGTPDLLNRTYSGRLWLLRGDGTGTLIGTGWNAMTAITRHGDLTGDGTEDLLAWDTAGRLWTYPGTGRGGFGARLLVGSGWNTMIAIQATGDLTGDGKGDLVARDKAGHLWMYPGTGKGRFGTRHYVGGGWNTMGALAAPGDASGDHRNDLISSDTAGRLWLYPGNGKGGFTSRKLIGSGGWRPFITLISTGDHNHDGHPDLIAAANGKGSDSPLPESSVRLYLSRSGGSLNGGLDAGALDTGDALF</sequence>
<dbReference type="PANTHER" id="PTHR46580:SF4">
    <property type="entry name" value="ATP_GTP-BINDING PROTEIN"/>
    <property type="match status" value="1"/>
</dbReference>
<evidence type="ECO:0000313" key="3">
    <source>
        <dbReference type="EMBL" id="CAG6394873.1"/>
    </source>
</evidence>
<feature type="chain" id="PRO_5040995147" evidence="2">
    <location>
        <begin position="29"/>
        <end position="412"/>
    </location>
</feature>
<dbReference type="Pfam" id="PF03995">
    <property type="entry name" value="Inhibitor_I36"/>
    <property type="match status" value="1"/>
</dbReference>
<gene>
    <name evidence="3" type="ORF">SCOCK_30106</name>
</gene>
<protein>
    <submittedName>
        <fullName evidence="3">Repeat domain-containing protein</fullName>
    </submittedName>
</protein>
<accession>A0A9W4DRF8</accession>
<dbReference type="Gene3D" id="2.130.10.130">
    <property type="entry name" value="Integrin alpha, N-terminal"/>
    <property type="match status" value="2"/>
</dbReference>
<feature type="signal peptide" evidence="2">
    <location>
        <begin position="1"/>
        <end position="28"/>
    </location>
</feature>
<evidence type="ECO:0000256" key="2">
    <source>
        <dbReference type="SAM" id="SignalP"/>
    </source>
</evidence>
<dbReference type="PANTHER" id="PTHR46580">
    <property type="entry name" value="SENSOR KINASE-RELATED"/>
    <property type="match status" value="1"/>
</dbReference>
<dbReference type="Pfam" id="PF13517">
    <property type="entry name" value="FG-GAP_3"/>
    <property type="match status" value="2"/>
</dbReference>
<organism evidence="3 4">
    <name type="scientific">Actinacidiphila cocklensis</name>
    <dbReference type="NCBI Taxonomy" id="887465"/>
    <lineage>
        <taxon>Bacteria</taxon>
        <taxon>Bacillati</taxon>
        <taxon>Actinomycetota</taxon>
        <taxon>Actinomycetes</taxon>
        <taxon>Kitasatosporales</taxon>
        <taxon>Streptomycetaceae</taxon>
        <taxon>Actinacidiphila</taxon>
    </lineage>
</organism>
<dbReference type="EMBL" id="CAJSLV010000059">
    <property type="protein sequence ID" value="CAG6394873.1"/>
    <property type="molecule type" value="Genomic_DNA"/>
</dbReference>
<dbReference type="Proteomes" id="UP001152519">
    <property type="component" value="Unassembled WGS sequence"/>
</dbReference>
<dbReference type="RefSeq" id="WP_251491668.1">
    <property type="nucleotide sequence ID" value="NZ_CAJSLV010000059.1"/>
</dbReference>
<proteinExistence type="predicted"/>
<dbReference type="InterPro" id="IPR013517">
    <property type="entry name" value="FG-GAP"/>
</dbReference>
<evidence type="ECO:0000313" key="4">
    <source>
        <dbReference type="Proteomes" id="UP001152519"/>
    </source>
</evidence>
<name>A0A9W4DRF8_9ACTN</name>
<reference evidence="3" key="1">
    <citation type="submission" date="2021-05" db="EMBL/GenBank/DDBJ databases">
        <authorList>
            <person name="Arsene-Ploetze F."/>
        </authorList>
    </citation>
    <scope>NUCLEOTIDE SEQUENCE</scope>
    <source>
        <strain evidence="3">DSM 42138</strain>
    </source>
</reference>
<evidence type="ECO:0000256" key="1">
    <source>
        <dbReference type="ARBA" id="ARBA00022729"/>
    </source>
</evidence>